<proteinExistence type="predicted"/>
<dbReference type="InterPro" id="IPR008979">
    <property type="entry name" value="Galactose-bd-like_sf"/>
</dbReference>
<evidence type="ECO:0000259" key="5">
    <source>
        <dbReference type="Pfam" id="PF21467"/>
    </source>
</evidence>
<sequence>MTHFTRLFAGFTALFPLCAGAAAEPLLNPVFSDHMVLQRNAPVAVWGEAEPGARISVKLGRRTKTAKADEDGAWRADFPSLKAGGPYALAATAPDGTKETVSDILIGDVFLCAGQSNMEFPVTRALNPHREIPAAANENIRLLHIDHASAAGPQQAFSPAPQWATASPESVKDFSALCFFFARDMLADANAPIGLIDSSWGGSRIEAWTSADALGALPEFQTSLDLLATYRSDPKKAGERYAAHWIDWWKTRANAPRLPWADGAQPETWKQAPADKTDWKSWDDPALSGHDGMVWYRTTFTLSEAQAAQDAALALGGIDEVDMTWINGDFIGGMFGWGNARRYDIPASALKAGQNELLVNVYSSWDAGGMYGPDDAMALSFPDGSSVPLSGGWRYQKVPAEMGAPPMAPWQSINGLTGLYNAMIAPLGRLKLKAAMWYQGESNANDAEAYEGLLRAMIADWRGRFGEELPFMIVQLPVFGALPAQPMESGWARIRDAQRRVAASDPLTGLIVALDAGIAGELHPPDKQLVARRAATLARGLVYGEKQAGAPAPLRAYEEDSTVVVEFEGLTGEEKTVSADRPIAFELCGEDACHFVPATIDGDRVRLAAPTDLAPTHVRYCWGDAPVCNWHDERDTPITPFELAID</sequence>
<dbReference type="Pfam" id="PF21467">
    <property type="entry name" value="BetaGal_gal-bd"/>
    <property type="match status" value="1"/>
</dbReference>
<dbReference type="Pfam" id="PF03629">
    <property type="entry name" value="SASA"/>
    <property type="match status" value="2"/>
</dbReference>
<gene>
    <name evidence="6" type="ORF">CW354_01130</name>
</gene>
<dbReference type="PANTHER" id="PTHR22901">
    <property type="entry name" value="SIALATE O-ACETYLESTERASE"/>
    <property type="match status" value="1"/>
</dbReference>
<protein>
    <submittedName>
        <fullName evidence="6">9-O-acetylesterase</fullName>
    </submittedName>
</protein>
<dbReference type="SUPFAM" id="SSF49785">
    <property type="entry name" value="Galactose-binding domain-like"/>
    <property type="match status" value="1"/>
</dbReference>
<dbReference type="InterPro" id="IPR013783">
    <property type="entry name" value="Ig-like_fold"/>
</dbReference>
<evidence type="ECO:0000313" key="6">
    <source>
        <dbReference type="EMBL" id="PQA89504.1"/>
    </source>
</evidence>
<name>A0A2S7KAF7_9PROT</name>
<evidence type="ECO:0000256" key="1">
    <source>
        <dbReference type="ARBA" id="ARBA00022801"/>
    </source>
</evidence>
<feature type="chain" id="PRO_5015392156" evidence="3">
    <location>
        <begin position="22"/>
        <end position="646"/>
    </location>
</feature>
<dbReference type="EMBL" id="PJCH01000001">
    <property type="protein sequence ID" value="PQA89504.1"/>
    <property type="molecule type" value="Genomic_DNA"/>
</dbReference>
<dbReference type="OrthoDB" id="9795554at2"/>
<keyword evidence="1" id="KW-0378">Hydrolase</keyword>
<keyword evidence="7" id="KW-1185">Reference proteome</keyword>
<keyword evidence="3" id="KW-0732">Signal</keyword>
<dbReference type="SUPFAM" id="SSF52266">
    <property type="entry name" value="SGNH hydrolase"/>
    <property type="match status" value="1"/>
</dbReference>
<dbReference type="PANTHER" id="PTHR22901:SF0">
    <property type="entry name" value="SIALATE O-ACETYLESTERASE"/>
    <property type="match status" value="1"/>
</dbReference>
<dbReference type="GO" id="GO:0004553">
    <property type="term" value="F:hydrolase activity, hydrolyzing O-glycosyl compounds"/>
    <property type="evidence" value="ECO:0007669"/>
    <property type="project" value="InterPro"/>
</dbReference>
<keyword evidence="2" id="KW-0326">Glycosidase</keyword>
<evidence type="ECO:0000259" key="4">
    <source>
        <dbReference type="Pfam" id="PF03629"/>
    </source>
</evidence>
<dbReference type="AlphaFoldDB" id="A0A2S7KAF7"/>
<evidence type="ECO:0000313" key="7">
    <source>
        <dbReference type="Proteomes" id="UP000239504"/>
    </source>
</evidence>
<dbReference type="InterPro" id="IPR036514">
    <property type="entry name" value="SGNH_hydro_sf"/>
</dbReference>
<reference evidence="6 7" key="1">
    <citation type="submission" date="2017-12" db="EMBL/GenBank/DDBJ databases">
        <authorList>
            <person name="Hurst M.R.H."/>
        </authorList>
    </citation>
    <scope>NUCLEOTIDE SEQUENCE [LARGE SCALE GENOMIC DNA]</scope>
    <source>
        <strain evidence="6 7">SY-3-19</strain>
    </source>
</reference>
<dbReference type="InterPro" id="IPR048913">
    <property type="entry name" value="BetaGal_gal-bd"/>
</dbReference>
<accession>A0A2S7KAF7</accession>
<dbReference type="Proteomes" id="UP000239504">
    <property type="component" value="Unassembled WGS sequence"/>
</dbReference>
<organism evidence="6 7">
    <name type="scientific">Hyphococcus luteus</name>
    <dbReference type="NCBI Taxonomy" id="2058213"/>
    <lineage>
        <taxon>Bacteria</taxon>
        <taxon>Pseudomonadati</taxon>
        <taxon>Pseudomonadota</taxon>
        <taxon>Alphaproteobacteria</taxon>
        <taxon>Parvularculales</taxon>
        <taxon>Parvularculaceae</taxon>
        <taxon>Hyphococcus</taxon>
    </lineage>
</organism>
<dbReference type="Gene3D" id="2.60.40.10">
    <property type="entry name" value="Immunoglobulins"/>
    <property type="match status" value="1"/>
</dbReference>
<comment type="caution">
    <text evidence="6">The sequence shown here is derived from an EMBL/GenBank/DDBJ whole genome shotgun (WGS) entry which is preliminary data.</text>
</comment>
<evidence type="ECO:0000256" key="2">
    <source>
        <dbReference type="ARBA" id="ARBA00023295"/>
    </source>
</evidence>
<dbReference type="InterPro" id="IPR039329">
    <property type="entry name" value="SIAE"/>
</dbReference>
<feature type="signal peptide" evidence="3">
    <location>
        <begin position="1"/>
        <end position="21"/>
    </location>
</feature>
<dbReference type="Gene3D" id="3.40.50.1110">
    <property type="entry name" value="SGNH hydrolase"/>
    <property type="match status" value="2"/>
</dbReference>
<feature type="domain" description="Sialate O-acetylesterase" evidence="4">
    <location>
        <begin position="108"/>
        <end position="210"/>
    </location>
</feature>
<dbReference type="GO" id="GO:0001681">
    <property type="term" value="F:sialate O-acetylesterase activity"/>
    <property type="evidence" value="ECO:0007669"/>
    <property type="project" value="InterPro"/>
</dbReference>
<dbReference type="InterPro" id="IPR005181">
    <property type="entry name" value="SASA"/>
</dbReference>
<evidence type="ECO:0000256" key="3">
    <source>
        <dbReference type="SAM" id="SignalP"/>
    </source>
</evidence>
<dbReference type="GO" id="GO:0005975">
    <property type="term" value="P:carbohydrate metabolic process"/>
    <property type="evidence" value="ECO:0007669"/>
    <property type="project" value="InterPro"/>
</dbReference>
<feature type="domain" description="Sialate O-acetylesterase" evidence="4">
    <location>
        <begin position="398"/>
        <end position="511"/>
    </location>
</feature>
<dbReference type="RefSeq" id="WP_104828206.1">
    <property type="nucleotide sequence ID" value="NZ_PJCH01000001.1"/>
</dbReference>
<feature type="domain" description="Beta-galactosidase galactose-binding" evidence="5">
    <location>
        <begin position="293"/>
        <end position="355"/>
    </location>
</feature>